<gene>
    <name evidence="1" type="ORF">SAMN02910315_01938</name>
</gene>
<reference evidence="1 2" key="1">
    <citation type="submission" date="2016-10" db="EMBL/GenBank/DDBJ databases">
        <authorList>
            <person name="Varghese N."/>
            <person name="Submissions S."/>
        </authorList>
    </citation>
    <scope>NUCLEOTIDE SEQUENCE [LARGE SCALE GENOMIC DNA]</scope>
    <source>
        <strain evidence="1 2">DSM 16643</strain>
    </source>
</reference>
<evidence type="ECO:0000313" key="1">
    <source>
        <dbReference type="EMBL" id="SDA65052.1"/>
    </source>
</evidence>
<sequence length="280" mass="31766">MGLSVEELRQRSLENRSKLKNSYFHIPMGDISYDFQITGVGKQAILISKYFFYNEIIKGIKDGNSNGFEAAIQQIIVDPSGNKKVMIENPNELKLRAMSNKNGIKTYPIMVQIGNNQYSFRIGGVGGKSIKVILFINYQDIAKNSEKDNFSLEFILKELIIGNDVEYDVFDRLRDNTYFITEEEEESSAGVDLSGITKLDPDEAKEIASNLRGWSKLLFDSIDDLDSDVFTFDDLLEVDRLKAYRVEGKSLEPLVNKNLPTLIDLGLVSEVADKQYSKNW</sequence>
<keyword evidence="2" id="KW-1185">Reference proteome</keyword>
<accession>A0A1G5X458</accession>
<name>A0A1G5X458_9EURY</name>
<dbReference type="RefSeq" id="WP_149732441.1">
    <property type="nucleotide sequence ID" value="NZ_FMXB01000017.1"/>
</dbReference>
<organism evidence="1 2">
    <name type="scientific">Methanobrevibacter millerae</name>
    <dbReference type="NCBI Taxonomy" id="230361"/>
    <lineage>
        <taxon>Archaea</taxon>
        <taxon>Methanobacteriati</taxon>
        <taxon>Methanobacteriota</taxon>
        <taxon>Methanomada group</taxon>
        <taxon>Methanobacteria</taxon>
        <taxon>Methanobacteriales</taxon>
        <taxon>Methanobacteriaceae</taxon>
        <taxon>Methanobrevibacter</taxon>
    </lineage>
</organism>
<dbReference type="EMBL" id="FMXB01000017">
    <property type="protein sequence ID" value="SDA65052.1"/>
    <property type="molecule type" value="Genomic_DNA"/>
</dbReference>
<evidence type="ECO:0000313" key="2">
    <source>
        <dbReference type="Proteomes" id="UP000323439"/>
    </source>
</evidence>
<proteinExistence type="predicted"/>
<dbReference type="AlphaFoldDB" id="A0A1G5X458"/>
<dbReference type="Proteomes" id="UP000323439">
    <property type="component" value="Unassembled WGS sequence"/>
</dbReference>
<protein>
    <submittedName>
        <fullName evidence="1">Uncharacterized protein</fullName>
    </submittedName>
</protein>